<feature type="transmembrane region" description="Helical" evidence="7">
    <location>
        <begin position="497"/>
        <end position="515"/>
    </location>
</feature>
<keyword evidence="3 7" id="KW-0812">Transmembrane</keyword>
<keyword evidence="9" id="KW-1185">Reference proteome</keyword>
<dbReference type="GO" id="GO:0034755">
    <property type="term" value="P:iron ion transmembrane transport"/>
    <property type="evidence" value="ECO:0007669"/>
    <property type="project" value="TreeGrafter"/>
</dbReference>
<feature type="transmembrane region" description="Helical" evidence="7">
    <location>
        <begin position="305"/>
        <end position="332"/>
    </location>
</feature>
<feature type="transmembrane region" description="Helical" evidence="7">
    <location>
        <begin position="364"/>
        <end position="384"/>
    </location>
</feature>
<keyword evidence="5 7" id="KW-0472">Membrane</keyword>
<feature type="transmembrane region" description="Helical" evidence="7">
    <location>
        <begin position="88"/>
        <end position="110"/>
    </location>
</feature>
<evidence type="ECO:0008006" key="10">
    <source>
        <dbReference type="Google" id="ProtNLM"/>
    </source>
</evidence>
<dbReference type="NCBIfam" id="NF037982">
    <property type="entry name" value="Nramp_1"/>
    <property type="match status" value="1"/>
</dbReference>
<dbReference type="Pfam" id="PF01566">
    <property type="entry name" value="Nramp"/>
    <property type="match status" value="1"/>
</dbReference>
<organism evidence="8 9">
    <name type="scientific">Halteria grandinella</name>
    <dbReference type="NCBI Taxonomy" id="5974"/>
    <lineage>
        <taxon>Eukaryota</taxon>
        <taxon>Sar</taxon>
        <taxon>Alveolata</taxon>
        <taxon>Ciliophora</taxon>
        <taxon>Intramacronucleata</taxon>
        <taxon>Spirotrichea</taxon>
        <taxon>Stichotrichia</taxon>
        <taxon>Sporadotrichida</taxon>
        <taxon>Halteriidae</taxon>
        <taxon>Halteria</taxon>
    </lineage>
</organism>
<feature type="region of interest" description="Disordered" evidence="6">
    <location>
        <begin position="1"/>
        <end position="23"/>
    </location>
</feature>
<dbReference type="NCBIfam" id="TIGR01197">
    <property type="entry name" value="nramp"/>
    <property type="match status" value="1"/>
</dbReference>
<keyword evidence="2" id="KW-0813">Transport</keyword>
<evidence type="ECO:0000313" key="9">
    <source>
        <dbReference type="Proteomes" id="UP000785679"/>
    </source>
</evidence>
<evidence type="ECO:0000256" key="4">
    <source>
        <dbReference type="ARBA" id="ARBA00022989"/>
    </source>
</evidence>
<evidence type="ECO:0000256" key="2">
    <source>
        <dbReference type="ARBA" id="ARBA00022448"/>
    </source>
</evidence>
<sequence>MNESDSPLGKHENHHDLQLTSINRQKLSDEEEFAYQDEVVEEIVKHNKATKRNEYHEMMEDEETSSDQPHVGCDNNDEGPFRFSFKKFWAFAGPGLLMSIAFLDPGNIAGDLDAGKSAGYRLLWTLLTATIVGLFFQILSARLGVVTQRNLARLCKEQFPKKVRFILWLMTEIAIIGSDIQEVIGSSIALNILFGVPIWVGSLITIFDSLIFLLIHYFGVRKLEAFFAFLISTMAVCFFLNFVMVKPDIGEVLFGTLVPTIPAGTFPQAIGLIGAVIMPHNLHLHSSLVLSRKINTNSKSSVHEANVYNAIESAMSLFISFMISFAVVGTFAHYHDTQTPDQIDLNLRNADQALYQSFGQHARIIWGIGLLAAGQSSTMTGTYAGQFVMEGFLDIKLPVWKRVFITRSIAIFPALIVAFISDYDEVDTYLNILQAIQLPFALIPLLKFTSSPKIMGDRFVNSLTMKYGSFALAFILIFINAYGLISDWEGTADVLKFTIFGIFITGYVSLLVLVIREPVHQISPISSIECETETMGVNQSVVVDEKDSVKAN</sequence>
<comment type="caution">
    <text evidence="8">The sequence shown here is derived from an EMBL/GenBank/DDBJ whole genome shotgun (WGS) entry which is preliminary data.</text>
</comment>
<protein>
    <recommendedName>
        <fullName evidence="10">Natural resistance-associated macrophage protein</fullName>
    </recommendedName>
</protein>
<dbReference type="GO" id="GO:0005886">
    <property type="term" value="C:plasma membrane"/>
    <property type="evidence" value="ECO:0007669"/>
    <property type="project" value="TreeGrafter"/>
</dbReference>
<feature type="transmembrane region" description="Helical" evidence="7">
    <location>
        <begin position="467"/>
        <end position="485"/>
    </location>
</feature>
<gene>
    <name evidence="8" type="ORF">FGO68_gene15737</name>
</gene>
<reference evidence="8" key="1">
    <citation type="submission" date="2019-06" db="EMBL/GenBank/DDBJ databases">
        <authorList>
            <person name="Zheng W."/>
        </authorList>
    </citation>
    <scope>NUCLEOTIDE SEQUENCE</scope>
    <source>
        <strain evidence="8">QDHG01</strain>
    </source>
</reference>
<dbReference type="GO" id="GO:0005384">
    <property type="term" value="F:manganese ion transmembrane transporter activity"/>
    <property type="evidence" value="ECO:0007669"/>
    <property type="project" value="TreeGrafter"/>
</dbReference>
<evidence type="ECO:0000256" key="3">
    <source>
        <dbReference type="ARBA" id="ARBA00022692"/>
    </source>
</evidence>
<evidence type="ECO:0000256" key="5">
    <source>
        <dbReference type="ARBA" id="ARBA00023136"/>
    </source>
</evidence>
<evidence type="ECO:0000256" key="7">
    <source>
        <dbReference type="SAM" id="Phobius"/>
    </source>
</evidence>
<dbReference type="PANTHER" id="PTHR11706:SF33">
    <property type="entry name" value="NATURAL RESISTANCE-ASSOCIATED MACROPHAGE PROTEIN 2"/>
    <property type="match status" value="1"/>
</dbReference>
<keyword evidence="4 7" id="KW-1133">Transmembrane helix</keyword>
<comment type="subcellular location">
    <subcellularLocation>
        <location evidence="1">Membrane</location>
        <topology evidence="1">Multi-pass membrane protein</topology>
    </subcellularLocation>
</comment>
<name>A0A8J8NUA0_HALGN</name>
<dbReference type="OrthoDB" id="409173at2759"/>
<feature type="compositionally biased region" description="Basic and acidic residues" evidence="6">
    <location>
        <begin position="8"/>
        <end position="17"/>
    </location>
</feature>
<dbReference type="PANTHER" id="PTHR11706">
    <property type="entry name" value="SOLUTE CARRIER PROTEIN FAMILY 11 MEMBER"/>
    <property type="match status" value="1"/>
</dbReference>
<feature type="transmembrane region" description="Helical" evidence="7">
    <location>
        <begin position="165"/>
        <end position="184"/>
    </location>
</feature>
<evidence type="ECO:0000313" key="8">
    <source>
        <dbReference type="EMBL" id="TNV80349.1"/>
    </source>
</evidence>
<dbReference type="EMBL" id="RRYP01007625">
    <property type="protein sequence ID" value="TNV80349.1"/>
    <property type="molecule type" value="Genomic_DNA"/>
</dbReference>
<feature type="transmembrane region" description="Helical" evidence="7">
    <location>
        <begin position="225"/>
        <end position="245"/>
    </location>
</feature>
<feature type="transmembrane region" description="Helical" evidence="7">
    <location>
        <begin position="404"/>
        <end position="423"/>
    </location>
</feature>
<dbReference type="AlphaFoldDB" id="A0A8J8NUA0"/>
<dbReference type="PRINTS" id="PR00447">
    <property type="entry name" value="NATRESASSCMP"/>
</dbReference>
<accession>A0A8J8NUA0</accession>
<feature type="transmembrane region" description="Helical" evidence="7">
    <location>
        <begin position="196"/>
        <end position="218"/>
    </location>
</feature>
<proteinExistence type="predicted"/>
<dbReference type="GO" id="GO:0015086">
    <property type="term" value="F:cadmium ion transmembrane transporter activity"/>
    <property type="evidence" value="ECO:0007669"/>
    <property type="project" value="TreeGrafter"/>
</dbReference>
<feature type="transmembrane region" description="Helical" evidence="7">
    <location>
        <begin position="122"/>
        <end position="145"/>
    </location>
</feature>
<evidence type="ECO:0000256" key="1">
    <source>
        <dbReference type="ARBA" id="ARBA00004141"/>
    </source>
</evidence>
<dbReference type="InterPro" id="IPR001046">
    <property type="entry name" value="NRAMP_fam"/>
</dbReference>
<dbReference type="Proteomes" id="UP000785679">
    <property type="component" value="Unassembled WGS sequence"/>
</dbReference>
<evidence type="ECO:0000256" key="6">
    <source>
        <dbReference type="SAM" id="MobiDB-lite"/>
    </source>
</evidence>